<feature type="transmembrane region" description="Helical" evidence="15">
    <location>
        <begin position="12"/>
        <end position="28"/>
    </location>
</feature>
<feature type="transmembrane region" description="Helical" evidence="15">
    <location>
        <begin position="103"/>
        <end position="129"/>
    </location>
</feature>
<dbReference type="GO" id="GO:0004930">
    <property type="term" value="F:G protein-coupled receptor activity"/>
    <property type="evidence" value="ECO:0007669"/>
    <property type="project" value="UniProtKB-KW"/>
</dbReference>
<keyword evidence="10" id="KW-1015">Disulfide bond</keyword>
<dbReference type="SUPFAM" id="SSF81321">
    <property type="entry name" value="Family A G protein-coupled receptor-like"/>
    <property type="match status" value="2"/>
</dbReference>
<dbReference type="Pfam" id="PF13853">
    <property type="entry name" value="7tm_4"/>
    <property type="match status" value="2"/>
</dbReference>
<keyword evidence="13 14" id="KW-0807">Transducer</keyword>
<feature type="transmembrane region" description="Helical" evidence="15">
    <location>
        <begin position="218"/>
        <end position="236"/>
    </location>
</feature>
<feature type="transmembrane region" description="Helical" evidence="15">
    <location>
        <begin position="180"/>
        <end position="198"/>
    </location>
</feature>
<evidence type="ECO:0000256" key="4">
    <source>
        <dbReference type="ARBA" id="ARBA00022606"/>
    </source>
</evidence>
<feature type="non-terminal residue" evidence="17">
    <location>
        <position position="383"/>
    </location>
</feature>
<evidence type="ECO:0000256" key="9">
    <source>
        <dbReference type="ARBA" id="ARBA00023136"/>
    </source>
</evidence>
<comment type="similarity">
    <text evidence="2 14">Belongs to the G-protein coupled receptor 1 family.</text>
</comment>
<dbReference type="InterPro" id="IPR000725">
    <property type="entry name" value="Olfact_rcpt"/>
</dbReference>
<evidence type="ECO:0000256" key="7">
    <source>
        <dbReference type="ARBA" id="ARBA00022989"/>
    </source>
</evidence>
<evidence type="ECO:0000256" key="12">
    <source>
        <dbReference type="ARBA" id="ARBA00023180"/>
    </source>
</evidence>
<evidence type="ECO:0000256" key="3">
    <source>
        <dbReference type="ARBA" id="ARBA00022475"/>
    </source>
</evidence>
<evidence type="ECO:0000256" key="6">
    <source>
        <dbReference type="ARBA" id="ARBA00022725"/>
    </source>
</evidence>
<dbReference type="InterPro" id="IPR000276">
    <property type="entry name" value="GPCR_Rhodpsn"/>
</dbReference>
<evidence type="ECO:0000313" key="17">
    <source>
        <dbReference type="EMBL" id="CAH2272529.1"/>
    </source>
</evidence>
<gene>
    <name evidence="17" type="ORF">PECUL_23A002538</name>
</gene>
<keyword evidence="8 14" id="KW-0297">G-protein coupled receptor</keyword>
<keyword evidence="7 15" id="KW-1133">Transmembrane helix</keyword>
<feature type="transmembrane region" description="Helical" evidence="15">
    <location>
        <begin position="40"/>
        <end position="59"/>
    </location>
</feature>
<evidence type="ECO:0000256" key="1">
    <source>
        <dbReference type="ARBA" id="ARBA00004651"/>
    </source>
</evidence>
<keyword evidence="18" id="KW-1185">Reference proteome</keyword>
<feature type="domain" description="G-protein coupled receptors family 1 profile" evidence="16">
    <location>
        <begin position="119"/>
        <end position="368"/>
    </location>
</feature>
<dbReference type="InterPro" id="IPR050939">
    <property type="entry name" value="Olfactory_GPCR1"/>
</dbReference>
<name>A0AAD1RL31_PELCU</name>
<dbReference type="FunFam" id="1.10.1220.70:FF:000001">
    <property type="entry name" value="Olfactory receptor"/>
    <property type="match status" value="2"/>
</dbReference>
<dbReference type="PANTHER" id="PTHR24242">
    <property type="entry name" value="G-PROTEIN COUPLED RECEPTOR"/>
    <property type="match status" value="1"/>
</dbReference>
<evidence type="ECO:0000256" key="10">
    <source>
        <dbReference type="ARBA" id="ARBA00023157"/>
    </source>
</evidence>
<feature type="non-terminal residue" evidence="17">
    <location>
        <position position="1"/>
    </location>
</feature>
<sequence>RKKAFSTCSSHLMVLCTYYGILIFIYASPSTENSFTLKKVLSLLYTVLTPLINPFIYSLRNKDIKSPTLFLSFRDAMLVYGPRLGPVGKFVCRLGLWDMSGRYLFFSVLLLVFLVTLIGNLLIIIAVYFDALLHTPMYFFLSNFSFSEIVVTTNITPCMLHTILHGVVVMSVSGCITQYYIYWISTLAECLLLAVMSYDRYLAICNPLHYLSVMSHRLCLHLVVWCWLTGIILQIIEIVPLSKLSFCGPNIIDYFFCDLAPILQRSCSSTYFIEMADFILSFPFLVTPIIFIIVSYIKIISSILKIPSTIGRKKAFSTCSSHLMVVCTYYGTIIFIYTSPATEGAFTVKKVLSLLYTVLTPLFNPFIYSLRNRDISLSPLSPL</sequence>
<keyword evidence="4 15" id="KW-0716">Sensory transduction</keyword>
<dbReference type="GO" id="GO:0005886">
    <property type="term" value="C:plasma membrane"/>
    <property type="evidence" value="ECO:0007669"/>
    <property type="project" value="UniProtKB-SubCell"/>
</dbReference>
<keyword evidence="12" id="KW-0325">Glycoprotein</keyword>
<dbReference type="Proteomes" id="UP001295444">
    <property type="component" value="Chromosome 03"/>
</dbReference>
<dbReference type="Gene3D" id="1.10.1220.70">
    <property type="match status" value="1"/>
</dbReference>
<protein>
    <recommendedName>
        <fullName evidence="15">Olfactory receptor</fullName>
    </recommendedName>
</protein>
<evidence type="ECO:0000256" key="15">
    <source>
        <dbReference type="RuleBase" id="RU363047"/>
    </source>
</evidence>
<dbReference type="PANTHER" id="PTHR24242:SF253">
    <property type="entry name" value="OLFACTORY RECEPTOR-RELATED"/>
    <property type="match status" value="1"/>
</dbReference>
<dbReference type="EMBL" id="OW240914">
    <property type="protein sequence ID" value="CAH2272529.1"/>
    <property type="molecule type" value="Genomic_DNA"/>
</dbReference>
<evidence type="ECO:0000256" key="2">
    <source>
        <dbReference type="ARBA" id="ARBA00010663"/>
    </source>
</evidence>
<keyword evidence="6 15" id="KW-0552">Olfaction</keyword>
<keyword evidence="11 14" id="KW-0675">Receptor</keyword>
<accession>A0AAD1RL31</accession>
<keyword evidence="5 14" id="KW-0812">Transmembrane</keyword>
<keyword evidence="3 15" id="KW-1003">Cell membrane</keyword>
<dbReference type="InterPro" id="IPR017452">
    <property type="entry name" value="GPCR_Rhodpsn_7TM"/>
</dbReference>
<feature type="transmembrane region" description="Helical" evidence="15">
    <location>
        <begin position="321"/>
        <end position="339"/>
    </location>
</feature>
<feature type="transmembrane region" description="Helical" evidence="15">
    <location>
        <begin position="278"/>
        <end position="300"/>
    </location>
</feature>
<evidence type="ECO:0000313" key="18">
    <source>
        <dbReference type="Proteomes" id="UP001295444"/>
    </source>
</evidence>
<evidence type="ECO:0000256" key="13">
    <source>
        <dbReference type="ARBA" id="ARBA00023224"/>
    </source>
</evidence>
<keyword evidence="9 15" id="KW-0472">Membrane</keyword>
<evidence type="ECO:0000256" key="8">
    <source>
        <dbReference type="ARBA" id="ARBA00023040"/>
    </source>
</evidence>
<comment type="subcellular location">
    <subcellularLocation>
        <location evidence="1 15">Cell membrane</location>
        <topology evidence="1 15">Multi-pass membrane protein</topology>
    </subcellularLocation>
</comment>
<evidence type="ECO:0000256" key="5">
    <source>
        <dbReference type="ARBA" id="ARBA00022692"/>
    </source>
</evidence>
<dbReference type="PROSITE" id="PS50262">
    <property type="entry name" value="G_PROTEIN_RECEP_F1_2"/>
    <property type="match status" value="1"/>
</dbReference>
<dbReference type="Gene3D" id="1.20.1070.10">
    <property type="entry name" value="Rhodopsin 7-helix transmembrane proteins"/>
    <property type="match status" value="1"/>
</dbReference>
<dbReference type="PROSITE" id="PS00237">
    <property type="entry name" value="G_PROTEIN_RECEP_F1_1"/>
    <property type="match status" value="1"/>
</dbReference>
<evidence type="ECO:0000256" key="14">
    <source>
        <dbReference type="RuleBase" id="RU000688"/>
    </source>
</evidence>
<feature type="transmembrane region" description="Helical" evidence="15">
    <location>
        <begin position="351"/>
        <end position="370"/>
    </location>
</feature>
<evidence type="ECO:0000259" key="16">
    <source>
        <dbReference type="PROSITE" id="PS50262"/>
    </source>
</evidence>
<dbReference type="GO" id="GO:0004984">
    <property type="term" value="F:olfactory receptor activity"/>
    <property type="evidence" value="ECO:0007669"/>
    <property type="project" value="InterPro"/>
</dbReference>
<dbReference type="AlphaFoldDB" id="A0AAD1RL31"/>
<evidence type="ECO:0000256" key="11">
    <source>
        <dbReference type="ARBA" id="ARBA00023170"/>
    </source>
</evidence>
<dbReference type="PRINTS" id="PR00237">
    <property type="entry name" value="GPCRRHODOPSN"/>
</dbReference>
<reference evidence="17" key="1">
    <citation type="submission" date="2022-03" db="EMBL/GenBank/DDBJ databases">
        <authorList>
            <person name="Alioto T."/>
            <person name="Alioto T."/>
            <person name="Gomez Garrido J."/>
        </authorList>
    </citation>
    <scope>NUCLEOTIDE SEQUENCE</scope>
</reference>
<dbReference type="PRINTS" id="PR00245">
    <property type="entry name" value="OLFACTORYR"/>
</dbReference>
<proteinExistence type="inferred from homology"/>
<organism evidence="17 18">
    <name type="scientific">Pelobates cultripes</name>
    <name type="common">Western spadefoot toad</name>
    <dbReference type="NCBI Taxonomy" id="61616"/>
    <lineage>
        <taxon>Eukaryota</taxon>
        <taxon>Metazoa</taxon>
        <taxon>Chordata</taxon>
        <taxon>Craniata</taxon>
        <taxon>Vertebrata</taxon>
        <taxon>Euteleostomi</taxon>
        <taxon>Amphibia</taxon>
        <taxon>Batrachia</taxon>
        <taxon>Anura</taxon>
        <taxon>Pelobatoidea</taxon>
        <taxon>Pelobatidae</taxon>
        <taxon>Pelobates</taxon>
    </lineage>
</organism>
<dbReference type="FunFam" id="1.20.1070.10:FF:000010">
    <property type="entry name" value="Olfactory receptor"/>
    <property type="match status" value="1"/>
</dbReference>